<evidence type="ECO:0000256" key="2">
    <source>
        <dbReference type="ARBA" id="ARBA00022670"/>
    </source>
</evidence>
<reference evidence="14 15" key="1">
    <citation type="submission" date="2018-10" db="EMBL/GenBank/DDBJ databases">
        <title>Genomic Encyclopedia of Type Strains, Phase IV (KMG-IV): sequencing the most valuable type-strain genomes for metagenomic binning, comparative biology and taxonomic classification.</title>
        <authorList>
            <person name="Goeker M."/>
        </authorList>
    </citation>
    <scope>NUCLEOTIDE SEQUENCE [LARGE SCALE GENOMIC DNA]</scope>
    <source>
        <strain evidence="14 15">DSM 22008</strain>
    </source>
</reference>
<comment type="cofactor">
    <cofactor evidence="10">
        <name>Zn(2+)</name>
        <dbReference type="ChEBI" id="CHEBI:29105"/>
    </cofactor>
    <text evidence="10">Binds 1 zinc ion per subunit.</text>
</comment>
<evidence type="ECO:0000259" key="13">
    <source>
        <dbReference type="Pfam" id="PF01435"/>
    </source>
</evidence>
<feature type="region of interest" description="Disordered" evidence="11">
    <location>
        <begin position="306"/>
        <end position="342"/>
    </location>
</feature>
<proteinExistence type="inferred from homology"/>
<dbReference type="GO" id="GO:0004222">
    <property type="term" value="F:metalloendopeptidase activity"/>
    <property type="evidence" value="ECO:0007669"/>
    <property type="project" value="InterPro"/>
</dbReference>
<accession>A0A420WKB6</accession>
<dbReference type="GO" id="GO:0046872">
    <property type="term" value="F:metal ion binding"/>
    <property type="evidence" value="ECO:0007669"/>
    <property type="project" value="UniProtKB-KW"/>
</dbReference>
<dbReference type="InterPro" id="IPR050083">
    <property type="entry name" value="HtpX_protease"/>
</dbReference>
<keyword evidence="9 12" id="KW-0472">Membrane</keyword>
<feature type="domain" description="Peptidase M48" evidence="13">
    <location>
        <begin position="103"/>
        <end position="300"/>
    </location>
</feature>
<keyword evidence="1" id="KW-1003">Cell membrane</keyword>
<evidence type="ECO:0000256" key="3">
    <source>
        <dbReference type="ARBA" id="ARBA00022692"/>
    </source>
</evidence>
<dbReference type="InterPro" id="IPR001915">
    <property type="entry name" value="Peptidase_M48"/>
</dbReference>
<dbReference type="PANTHER" id="PTHR43221:SF2">
    <property type="entry name" value="PROTEASE HTPX HOMOLOG"/>
    <property type="match status" value="1"/>
</dbReference>
<dbReference type="GO" id="GO:0006508">
    <property type="term" value="P:proteolysis"/>
    <property type="evidence" value="ECO:0007669"/>
    <property type="project" value="UniProtKB-KW"/>
</dbReference>
<evidence type="ECO:0000256" key="9">
    <source>
        <dbReference type="ARBA" id="ARBA00023136"/>
    </source>
</evidence>
<feature type="compositionally biased region" description="Polar residues" evidence="11">
    <location>
        <begin position="310"/>
        <end position="322"/>
    </location>
</feature>
<evidence type="ECO:0000256" key="10">
    <source>
        <dbReference type="RuleBase" id="RU003983"/>
    </source>
</evidence>
<dbReference type="FunCoup" id="A0A420WKB6">
    <property type="interactions" value="222"/>
</dbReference>
<evidence type="ECO:0000256" key="6">
    <source>
        <dbReference type="ARBA" id="ARBA00022833"/>
    </source>
</evidence>
<keyword evidence="14" id="KW-0346">Stress response</keyword>
<keyword evidence="15" id="KW-1185">Reference proteome</keyword>
<dbReference type="InParanoid" id="A0A420WKB6"/>
<dbReference type="AlphaFoldDB" id="A0A420WKB6"/>
<keyword evidence="8 10" id="KW-0482">Metalloprotease</keyword>
<dbReference type="Gene3D" id="3.30.2010.10">
    <property type="entry name" value="Metalloproteases ('zincins'), catalytic domain"/>
    <property type="match status" value="1"/>
</dbReference>
<feature type="transmembrane region" description="Helical" evidence="12">
    <location>
        <begin position="51"/>
        <end position="71"/>
    </location>
</feature>
<keyword evidence="7 12" id="KW-1133">Transmembrane helix</keyword>
<keyword evidence="4" id="KW-0479">Metal-binding</keyword>
<name>A0A420WKB6_9PROT</name>
<evidence type="ECO:0000313" key="14">
    <source>
        <dbReference type="EMBL" id="RKQ71444.1"/>
    </source>
</evidence>
<dbReference type="Proteomes" id="UP000282211">
    <property type="component" value="Unassembled WGS sequence"/>
</dbReference>
<organism evidence="14 15">
    <name type="scientific">Litorimonas taeanensis</name>
    <dbReference type="NCBI Taxonomy" id="568099"/>
    <lineage>
        <taxon>Bacteria</taxon>
        <taxon>Pseudomonadati</taxon>
        <taxon>Pseudomonadota</taxon>
        <taxon>Alphaproteobacteria</taxon>
        <taxon>Maricaulales</taxon>
        <taxon>Robiginitomaculaceae</taxon>
    </lineage>
</organism>
<evidence type="ECO:0000256" key="1">
    <source>
        <dbReference type="ARBA" id="ARBA00022475"/>
    </source>
</evidence>
<feature type="transmembrane region" description="Helical" evidence="12">
    <location>
        <begin position="161"/>
        <end position="184"/>
    </location>
</feature>
<evidence type="ECO:0000256" key="8">
    <source>
        <dbReference type="ARBA" id="ARBA00023049"/>
    </source>
</evidence>
<dbReference type="EMBL" id="RBII01000001">
    <property type="protein sequence ID" value="RKQ71444.1"/>
    <property type="molecule type" value="Genomic_DNA"/>
</dbReference>
<keyword evidence="2 10" id="KW-0645">Protease</keyword>
<keyword evidence="5 10" id="KW-0378">Hydrolase</keyword>
<protein>
    <submittedName>
        <fullName evidence="14">Heat shock protein</fullName>
    </submittedName>
</protein>
<feature type="transmembrane region" description="Helical" evidence="12">
    <location>
        <begin position="204"/>
        <end position="223"/>
    </location>
</feature>
<evidence type="ECO:0000313" key="15">
    <source>
        <dbReference type="Proteomes" id="UP000282211"/>
    </source>
</evidence>
<evidence type="ECO:0000256" key="11">
    <source>
        <dbReference type="SAM" id="MobiDB-lite"/>
    </source>
</evidence>
<dbReference type="Pfam" id="PF01435">
    <property type="entry name" value="Peptidase_M48"/>
    <property type="match status" value="1"/>
</dbReference>
<evidence type="ECO:0000256" key="4">
    <source>
        <dbReference type="ARBA" id="ARBA00022723"/>
    </source>
</evidence>
<evidence type="ECO:0000256" key="5">
    <source>
        <dbReference type="ARBA" id="ARBA00022801"/>
    </source>
</evidence>
<evidence type="ECO:0000256" key="12">
    <source>
        <dbReference type="SAM" id="Phobius"/>
    </source>
</evidence>
<sequence length="342" mass="37785">MRSILLLMFFPILLLCLAYALLLLWIGFTSNHGISEGLSFALETIPTMAPITLAVSGAWFCVAFFSHQALIDMATKARSLSINEEPRAYRLLENLSISRGETMPKLKVIETPVLNAYASGIREKNYTVTLTRGLLNTLDDEELEAVIAHELSHIRNKDVRMMIIAVIFVGIFAFVGESVVRGVFRTNLPRSSNHRRSGGGNAGALILFALAIIAVTYLIAILIRFSLSRKREFLADAGAIELTKNPDAMIRVLQKLSGNAELRNVPDEIREMALHNPRVGLAGAFATHPPIEKRIEAIVKFAGGHIGTKSRPTPSNAENFSRSALKREKSSQKVTNPWKRNP</sequence>
<dbReference type="OrthoDB" id="15218at2"/>
<gene>
    <name evidence="14" type="ORF">DES40_0764</name>
</gene>
<keyword evidence="3 12" id="KW-0812">Transmembrane</keyword>
<dbReference type="PANTHER" id="PTHR43221">
    <property type="entry name" value="PROTEASE HTPX"/>
    <property type="match status" value="1"/>
</dbReference>
<keyword evidence="6 10" id="KW-0862">Zinc</keyword>
<dbReference type="RefSeq" id="WP_121099217.1">
    <property type="nucleotide sequence ID" value="NZ_RBII01000001.1"/>
</dbReference>
<comment type="caution">
    <text evidence="14">The sequence shown here is derived from an EMBL/GenBank/DDBJ whole genome shotgun (WGS) entry which is preliminary data.</text>
</comment>
<comment type="similarity">
    <text evidence="10">Belongs to the peptidase M48 family.</text>
</comment>
<evidence type="ECO:0000256" key="7">
    <source>
        <dbReference type="ARBA" id="ARBA00022989"/>
    </source>
</evidence>
<dbReference type="CDD" id="cd07340">
    <property type="entry name" value="M48B_Htpx_like"/>
    <property type="match status" value="1"/>
</dbReference>